<dbReference type="Pfam" id="PF00378">
    <property type="entry name" value="ECH_1"/>
    <property type="match status" value="1"/>
</dbReference>
<comment type="similarity">
    <text evidence="1">Belongs to the enoyl-CoA hydratase/isomerase family.</text>
</comment>
<dbReference type="Proteomes" id="UP000267536">
    <property type="component" value="Unassembled WGS sequence"/>
</dbReference>
<dbReference type="InterPro" id="IPR051053">
    <property type="entry name" value="ECH/Chromodomain_protein"/>
</dbReference>
<organism evidence="2 3">
    <name type="scientific">Gordonia oryzae</name>
    <dbReference type="NCBI Taxonomy" id="2487349"/>
    <lineage>
        <taxon>Bacteria</taxon>
        <taxon>Bacillati</taxon>
        <taxon>Actinomycetota</taxon>
        <taxon>Actinomycetes</taxon>
        <taxon>Mycobacteriales</taxon>
        <taxon>Gordoniaceae</taxon>
        <taxon>Gordonia</taxon>
    </lineage>
</organism>
<proteinExistence type="inferred from homology"/>
<dbReference type="InterPro" id="IPR014748">
    <property type="entry name" value="Enoyl-CoA_hydra_C"/>
</dbReference>
<name>A0A3N4GLX3_9ACTN</name>
<dbReference type="Gene3D" id="1.10.12.10">
    <property type="entry name" value="Lyase 2-enoyl-coa Hydratase, Chain A, domain 2"/>
    <property type="match status" value="1"/>
</dbReference>
<gene>
    <name evidence="2" type="ORF">EF294_12505</name>
</gene>
<evidence type="ECO:0000313" key="3">
    <source>
        <dbReference type="Proteomes" id="UP000267536"/>
    </source>
</evidence>
<dbReference type="PANTHER" id="PTHR43684:SF4">
    <property type="entry name" value="ENOYL-COA HYDRATASE_ISOMERASE FAMILY PROTEIN (AFU_ORTHOLOGUE AFUA_1G01890)"/>
    <property type="match status" value="1"/>
</dbReference>
<comment type="caution">
    <text evidence="2">The sequence shown here is derived from an EMBL/GenBank/DDBJ whole genome shotgun (WGS) entry which is preliminary data.</text>
</comment>
<reference evidence="2 3" key="1">
    <citation type="submission" date="2018-11" db="EMBL/GenBank/DDBJ databases">
        <title>Draft genome sequence of Gordonia sp. RS15-1S isolated from rice stems.</title>
        <authorList>
            <person name="Muangham S."/>
        </authorList>
    </citation>
    <scope>NUCLEOTIDE SEQUENCE [LARGE SCALE GENOMIC DNA]</scope>
    <source>
        <strain evidence="2 3">RS15-1S</strain>
    </source>
</reference>
<protein>
    <submittedName>
        <fullName evidence="2">Enoyl-CoA hydratase</fullName>
        <ecNumber evidence="2">4.2.1.17</ecNumber>
    </submittedName>
</protein>
<dbReference type="AlphaFoldDB" id="A0A3N4GLX3"/>
<evidence type="ECO:0000313" key="2">
    <source>
        <dbReference type="EMBL" id="RPA60101.1"/>
    </source>
</evidence>
<dbReference type="RefSeq" id="WP_123930204.1">
    <property type="nucleotide sequence ID" value="NZ_JBPSDP010000007.1"/>
</dbReference>
<dbReference type="InterPro" id="IPR001753">
    <property type="entry name" value="Enoyl-CoA_hydra/iso"/>
</dbReference>
<dbReference type="InterPro" id="IPR029045">
    <property type="entry name" value="ClpP/crotonase-like_dom_sf"/>
</dbReference>
<dbReference type="GO" id="GO:0004300">
    <property type="term" value="F:enoyl-CoA hydratase activity"/>
    <property type="evidence" value="ECO:0007669"/>
    <property type="project" value="UniProtKB-EC"/>
</dbReference>
<dbReference type="SUPFAM" id="SSF52096">
    <property type="entry name" value="ClpP/crotonase"/>
    <property type="match status" value="1"/>
</dbReference>
<dbReference type="CDD" id="cd06558">
    <property type="entry name" value="crotonase-like"/>
    <property type="match status" value="1"/>
</dbReference>
<dbReference type="EMBL" id="RKMH01000008">
    <property type="protein sequence ID" value="RPA60101.1"/>
    <property type="molecule type" value="Genomic_DNA"/>
</dbReference>
<sequence>MSTETATQGHTEAAPEPVITVTRHDEIAVITLNRPDRLNAFTFEMGEQIQAAFDETDADDSVRAVVITGAGRAFCAGADLAAGATTFVLEEKDPGEVPPDSGGRLTLRIFASLKPVVMAINGPSAGVGVTMTLPADARIASENARFGFVFTKRGLVPEAASTWFLPRLVGLPTALRWTLGAQMVGAGEALEAGLVQQVVAPDEVLDAAIAAAREMTAGTAPVSVALTRQLLWRMAGAPSPLDAHHADSAAIYARGRMPDVAEGVTSFLEKRDPTFIDSVATELPEIFS</sequence>
<keyword evidence="3" id="KW-1185">Reference proteome</keyword>
<dbReference type="Gene3D" id="3.90.226.10">
    <property type="entry name" value="2-enoyl-CoA Hydratase, Chain A, domain 1"/>
    <property type="match status" value="1"/>
</dbReference>
<keyword evidence="2" id="KW-0456">Lyase</keyword>
<accession>A0A3N4GLX3</accession>
<dbReference type="EC" id="4.2.1.17" evidence="2"/>
<dbReference type="PANTHER" id="PTHR43684">
    <property type="match status" value="1"/>
</dbReference>
<dbReference type="NCBIfam" id="NF006109">
    <property type="entry name" value="PRK08260.1"/>
    <property type="match status" value="1"/>
</dbReference>
<evidence type="ECO:0000256" key="1">
    <source>
        <dbReference type="ARBA" id="ARBA00005254"/>
    </source>
</evidence>
<dbReference type="OrthoDB" id="9777711at2"/>